<dbReference type="GO" id="GO:0005886">
    <property type="term" value="C:plasma membrane"/>
    <property type="evidence" value="ECO:0007669"/>
    <property type="project" value="TreeGrafter"/>
</dbReference>
<dbReference type="PROSITE" id="PS00107">
    <property type="entry name" value="PROTEIN_KINASE_ATP"/>
    <property type="match status" value="1"/>
</dbReference>
<keyword evidence="12" id="KW-0472">Membrane</keyword>
<dbReference type="Pfam" id="PF07714">
    <property type="entry name" value="PK_Tyr_Ser-Thr"/>
    <property type="match status" value="1"/>
</dbReference>
<evidence type="ECO:0000256" key="9">
    <source>
        <dbReference type="ARBA" id="ARBA00022777"/>
    </source>
</evidence>
<dbReference type="EMBL" id="KD000057">
    <property type="protein sequence ID" value="EMS68945.1"/>
    <property type="molecule type" value="Genomic_DNA"/>
</dbReference>
<evidence type="ECO:0000256" key="2">
    <source>
        <dbReference type="ARBA" id="ARBA00022527"/>
    </source>
</evidence>
<dbReference type="SUPFAM" id="SSF56112">
    <property type="entry name" value="Protein kinase-like (PK-like)"/>
    <property type="match status" value="1"/>
</dbReference>
<dbReference type="PROSITE" id="PS50011">
    <property type="entry name" value="PROTEIN_KINASE_DOM"/>
    <property type="match status" value="1"/>
</dbReference>
<reference evidence="17" key="1">
    <citation type="journal article" date="2013" name="Nature">
        <title>Draft genome of the wheat A-genome progenitor Triticum urartu.</title>
        <authorList>
            <person name="Ling H.Q."/>
            <person name="Zhao S."/>
            <person name="Liu D."/>
            <person name="Wang J."/>
            <person name="Sun H."/>
            <person name="Zhang C."/>
            <person name="Fan H."/>
            <person name="Li D."/>
            <person name="Dong L."/>
            <person name="Tao Y."/>
            <person name="Gao C."/>
            <person name="Wu H."/>
            <person name="Li Y."/>
            <person name="Cui Y."/>
            <person name="Guo X."/>
            <person name="Zheng S."/>
            <person name="Wang B."/>
            <person name="Yu K."/>
            <person name="Liang Q."/>
            <person name="Yang W."/>
            <person name="Lou X."/>
            <person name="Chen J."/>
            <person name="Feng M."/>
            <person name="Jian J."/>
            <person name="Zhang X."/>
            <person name="Luo G."/>
            <person name="Jiang Y."/>
            <person name="Liu J."/>
            <person name="Wang Z."/>
            <person name="Sha Y."/>
            <person name="Zhang B."/>
            <person name="Wu H."/>
            <person name="Tang D."/>
            <person name="Shen Q."/>
            <person name="Xue P."/>
            <person name="Zou S."/>
            <person name="Wang X."/>
            <person name="Liu X."/>
            <person name="Wang F."/>
            <person name="Yang Y."/>
            <person name="An X."/>
            <person name="Dong Z."/>
            <person name="Zhang K."/>
            <person name="Zhang X."/>
            <person name="Luo M.C."/>
            <person name="Dvorak J."/>
            <person name="Tong Y."/>
            <person name="Wang J."/>
            <person name="Yang H."/>
            <person name="Li Z."/>
            <person name="Wang D."/>
            <person name="Zhang A."/>
            <person name="Wang J."/>
        </authorList>
    </citation>
    <scope>NUCLEOTIDE SEQUENCE</scope>
</reference>
<dbReference type="GO" id="GO:0005524">
    <property type="term" value="F:ATP binding"/>
    <property type="evidence" value="ECO:0007669"/>
    <property type="project" value="UniProtKB-UniRule"/>
</dbReference>
<dbReference type="GO" id="GO:0007166">
    <property type="term" value="P:cell surface receptor signaling pathway"/>
    <property type="evidence" value="ECO:0007669"/>
    <property type="project" value="InterPro"/>
</dbReference>
<dbReference type="Pfam" id="PF13947">
    <property type="entry name" value="GUB_WAK_bind"/>
    <property type="match status" value="1"/>
</dbReference>
<dbReference type="AlphaFoldDB" id="M8AUN7"/>
<protein>
    <submittedName>
        <fullName evidence="17">Wall-associated receptor kinase 3</fullName>
    </submittedName>
</protein>
<dbReference type="InterPro" id="IPR000152">
    <property type="entry name" value="EGF-type_Asp/Asn_hydroxyl_site"/>
</dbReference>
<dbReference type="PANTHER" id="PTHR27005:SF169">
    <property type="entry name" value="PROTEIN KINASE DOMAIN-CONTAINING PROTEIN"/>
    <property type="match status" value="1"/>
</dbReference>
<dbReference type="InterPro" id="IPR001245">
    <property type="entry name" value="Ser-Thr/Tyr_kinase_cat_dom"/>
</dbReference>
<dbReference type="PROSITE" id="PS50026">
    <property type="entry name" value="EGF_3"/>
    <property type="match status" value="1"/>
</dbReference>
<dbReference type="SMART" id="SM00219">
    <property type="entry name" value="TyrKc"/>
    <property type="match status" value="1"/>
</dbReference>
<dbReference type="GO" id="GO:0004713">
    <property type="term" value="F:protein tyrosine kinase activity"/>
    <property type="evidence" value="ECO:0007669"/>
    <property type="project" value="InterPro"/>
</dbReference>
<evidence type="ECO:0000256" key="16">
    <source>
        <dbReference type="PROSITE-ProRule" id="PRU10141"/>
    </source>
</evidence>
<dbReference type="Pfam" id="PF07645">
    <property type="entry name" value="EGF_CA"/>
    <property type="match status" value="1"/>
</dbReference>
<keyword evidence="3 15" id="KW-0245">EGF-like domain</keyword>
<dbReference type="InterPro" id="IPR049883">
    <property type="entry name" value="NOTCH1_EGF-like"/>
</dbReference>
<dbReference type="OMA" id="AGCHREG"/>
<dbReference type="InterPro" id="IPR020635">
    <property type="entry name" value="Tyr_kinase_cat_dom"/>
</dbReference>
<gene>
    <name evidence="17" type="ORF">TRIUR3_14196</name>
</gene>
<dbReference type="PROSITE" id="PS01187">
    <property type="entry name" value="EGF_CA"/>
    <property type="match status" value="1"/>
</dbReference>
<keyword evidence="8 16" id="KW-0547">Nucleotide-binding</keyword>
<organism evidence="17">
    <name type="scientific">Triticum urartu</name>
    <name type="common">Red wild einkorn</name>
    <name type="synonym">Crithodium urartu</name>
    <dbReference type="NCBI Taxonomy" id="4572"/>
    <lineage>
        <taxon>Eukaryota</taxon>
        <taxon>Viridiplantae</taxon>
        <taxon>Streptophyta</taxon>
        <taxon>Embryophyta</taxon>
        <taxon>Tracheophyta</taxon>
        <taxon>Spermatophyta</taxon>
        <taxon>Magnoliopsida</taxon>
        <taxon>Liliopsida</taxon>
        <taxon>Poales</taxon>
        <taxon>Poaceae</taxon>
        <taxon>BOP clade</taxon>
        <taxon>Pooideae</taxon>
        <taxon>Triticodae</taxon>
        <taxon>Triticeae</taxon>
        <taxon>Triticinae</taxon>
        <taxon>Triticum</taxon>
    </lineage>
</organism>
<keyword evidence="6" id="KW-0732">Signal</keyword>
<feature type="binding site" evidence="16">
    <location>
        <position position="378"/>
    </location>
    <ligand>
        <name>ATP</name>
        <dbReference type="ChEBI" id="CHEBI:30616"/>
    </ligand>
</feature>
<dbReference type="InterPro" id="IPR000742">
    <property type="entry name" value="EGF"/>
</dbReference>
<keyword evidence="4" id="KW-0808">Transferase</keyword>
<dbReference type="InterPro" id="IPR017441">
    <property type="entry name" value="Protein_kinase_ATP_BS"/>
</dbReference>
<dbReference type="eggNOG" id="ENOG502QQPF">
    <property type="taxonomic scope" value="Eukaryota"/>
</dbReference>
<keyword evidence="11" id="KW-1133">Transmembrane helix</keyword>
<sequence length="479" mass="52010">MAGIAALLHLLQLLATALVLVSANAASPNCTSRCGNISIPCPFGVSAGCHREGFKLACNETYHPPKLFMNSSGVEVLEISAQDSTLCIDSGILTLARDEWLDGFIHMNCANNKQFDSNMFPIKYSAEKENLLVNSSLALVESNWRSKKNNVMVLQKAVSFETSLGASKGVLHTIPGVPIRTAVSWVFSNMSCAEASNSSDFGCLSDNSECLEYLKPDDSRGGHTSQCWHGYEGNPYVQHGCQDIDECTSQGEYSCFGQCINLIGSYTCTCPHGTTGNPPKQNGCSSTKSKNSGFAIAVGIGSSVGTLTIILRACSFNPFPKGIGELVDKDIAERMMFSLEELEKATNKFDEARELGGGGHGIVYKGILSDKRVVAIKKSKVEIQRETYDFINEVAILSQVNHRNVGKLFGCCLQTEVPSLVYEFISNGTLSDHLHVSTPLSVPWKDWQRIALETSRCLAYLHSAAYSSCELTKTDSLRC</sequence>
<accession>M8AUN7</accession>
<name>M8AUN7_TRIUA</name>
<evidence type="ECO:0000256" key="14">
    <source>
        <dbReference type="ARBA" id="ARBA00023180"/>
    </source>
</evidence>
<proteinExistence type="predicted"/>
<dbReference type="FunFam" id="3.30.200.20:FF:000043">
    <property type="entry name" value="Wall-associated receptor kinase 2"/>
    <property type="match status" value="1"/>
</dbReference>
<evidence type="ECO:0000256" key="13">
    <source>
        <dbReference type="ARBA" id="ARBA00023157"/>
    </source>
</evidence>
<dbReference type="FunFam" id="2.10.25.10:FF:000038">
    <property type="entry name" value="Fibrillin 2"/>
    <property type="match status" value="1"/>
</dbReference>
<dbReference type="InterPro" id="IPR011009">
    <property type="entry name" value="Kinase-like_dom_sf"/>
</dbReference>
<evidence type="ECO:0000256" key="15">
    <source>
        <dbReference type="PROSITE-ProRule" id="PRU00076"/>
    </source>
</evidence>
<evidence type="ECO:0000256" key="7">
    <source>
        <dbReference type="ARBA" id="ARBA00022737"/>
    </source>
</evidence>
<evidence type="ECO:0000256" key="11">
    <source>
        <dbReference type="ARBA" id="ARBA00022989"/>
    </source>
</evidence>
<dbReference type="GO" id="GO:0005509">
    <property type="term" value="F:calcium ion binding"/>
    <property type="evidence" value="ECO:0007669"/>
    <property type="project" value="InterPro"/>
</dbReference>
<dbReference type="InterPro" id="IPR025287">
    <property type="entry name" value="WAK_GUB"/>
</dbReference>
<keyword evidence="13" id="KW-1015">Disulfide bond</keyword>
<dbReference type="InterPro" id="IPR001881">
    <property type="entry name" value="EGF-like_Ca-bd_dom"/>
</dbReference>
<evidence type="ECO:0000256" key="5">
    <source>
        <dbReference type="ARBA" id="ARBA00022692"/>
    </source>
</evidence>
<dbReference type="PANTHER" id="PTHR27005">
    <property type="entry name" value="WALL-ASSOCIATED RECEPTOR KINASE-LIKE 21"/>
    <property type="match status" value="1"/>
</dbReference>
<dbReference type="InterPro" id="IPR018097">
    <property type="entry name" value="EGF_Ca-bd_CS"/>
</dbReference>
<keyword evidence="10 16" id="KW-0067">ATP-binding</keyword>
<comment type="subcellular location">
    <subcellularLocation>
        <location evidence="1">Membrane</location>
        <topology evidence="1">Single-pass type I membrane protein</topology>
    </subcellularLocation>
</comment>
<evidence type="ECO:0000256" key="6">
    <source>
        <dbReference type="ARBA" id="ARBA00022729"/>
    </source>
</evidence>
<keyword evidence="14" id="KW-0325">Glycoprotein</keyword>
<keyword evidence="17" id="KW-0675">Receptor</keyword>
<keyword evidence="9 17" id="KW-0418">Kinase</keyword>
<keyword evidence="7" id="KW-0677">Repeat</keyword>
<keyword evidence="5" id="KW-0812">Transmembrane</keyword>
<dbReference type="InterPro" id="IPR045274">
    <property type="entry name" value="WAK-like"/>
</dbReference>
<evidence type="ECO:0000256" key="12">
    <source>
        <dbReference type="ARBA" id="ARBA00023136"/>
    </source>
</evidence>
<dbReference type="CDD" id="cd00054">
    <property type="entry name" value="EGF_CA"/>
    <property type="match status" value="1"/>
</dbReference>
<evidence type="ECO:0000256" key="4">
    <source>
        <dbReference type="ARBA" id="ARBA00022679"/>
    </source>
</evidence>
<evidence type="ECO:0000256" key="3">
    <source>
        <dbReference type="ARBA" id="ARBA00022536"/>
    </source>
</evidence>
<evidence type="ECO:0000256" key="10">
    <source>
        <dbReference type="ARBA" id="ARBA00022840"/>
    </source>
</evidence>
<dbReference type="SMART" id="SM00179">
    <property type="entry name" value="EGF_CA"/>
    <property type="match status" value="1"/>
</dbReference>
<dbReference type="Gene3D" id="2.10.25.10">
    <property type="entry name" value="Laminin"/>
    <property type="match status" value="1"/>
</dbReference>
<dbReference type="STRING" id="4572.M8AUN7"/>
<keyword evidence="2" id="KW-0723">Serine/threonine-protein kinase</keyword>
<dbReference type="GO" id="GO:0004674">
    <property type="term" value="F:protein serine/threonine kinase activity"/>
    <property type="evidence" value="ECO:0007669"/>
    <property type="project" value="UniProtKB-KW"/>
</dbReference>
<dbReference type="SUPFAM" id="SSF57196">
    <property type="entry name" value="EGF/Laminin"/>
    <property type="match status" value="1"/>
</dbReference>
<comment type="caution">
    <text evidence="15">Lacks conserved residue(s) required for the propagation of feature annotation.</text>
</comment>
<evidence type="ECO:0000256" key="8">
    <source>
        <dbReference type="ARBA" id="ARBA00022741"/>
    </source>
</evidence>
<dbReference type="PROSITE" id="PS00010">
    <property type="entry name" value="ASX_HYDROXYL"/>
    <property type="match status" value="1"/>
</dbReference>
<evidence type="ECO:0000256" key="1">
    <source>
        <dbReference type="ARBA" id="ARBA00004479"/>
    </source>
</evidence>
<dbReference type="Gene3D" id="1.10.510.10">
    <property type="entry name" value="Transferase(Phosphotransferase) domain 1"/>
    <property type="match status" value="1"/>
</dbReference>
<dbReference type="InterPro" id="IPR000719">
    <property type="entry name" value="Prot_kinase_dom"/>
</dbReference>
<dbReference type="GO" id="GO:0030247">
    <property type="term" value="F:polysaccharide binding"/>
    <property type="evidence" value="ECO:0007669"/>
    <property type="project" value="InterPro"/>
</dbReference>
<evidence type="ECO:0000313" key="17">
    <source>
        <dbReference type="EMBL" id="EMS68945.1"/>
    </source>
</evidence>